<dbReference type="EMBL" id="JAKMXF010000300">
    <property type="protein sequence ID" value="KAI6651963.1"/>
    <property type="molecule type" value="Genomic_DNA"/>
</dbReference>
<evidence type="ECO:0000313" key="2">
    <source>
        <dbReference type="Proteomes" id="UP001165289"/>
    </source>
</evidence>
<evidence type="ECO:0000313" key="1">
    <source>
        <dbReference type="EMBL" id="KAI6651963.1"/>
    </source>
</evidence>
<keyword evidence="2" id="KW-1185">Reference proteome</keyword>
<name>A0AAV7JSV8_9METZ</name>
<sequence length="80" mass="8498">MGNAPLVGVAITDIGTAVAAIFEKGLGEPGEKFGIASDHLLIEEMANNLSEVSGTQVRALIKPTPFKDWCKDNLALLFKN</sequence>
<reference evidence="1 2" key="1">
    <citation type="journal article" date="2023" name="BMC Biol.">
        <title>The compact genome of the sponge Oopsacas minuta (Hexactinellida) is lacking key metazoan core genes.</title>
        <authorList>
            <person name="Santini S."/>
            <person name="Schenkelaars Q."/>
            <person name="Jourda C."/>
            <person name="Duchesne M."/>
            <person name="Belahbib H."/>
            <person name="Rocher C."/>
            <person name="Selva M."/>
            <person name="Riesgo A."/>
            <person name="Vervoort M."/>
            <person name="Leys S.P."/>
            <person name="Kodjabachian L."/>
            <person name="Le Bivic A."/>
            <person name="Borchiellini C."/>
            <person name="Claverie J.M."/>
            <person name="Renard E."/>
        </authorList>
    </citation>
    <scope>NUCLEOTIDE SEQUENCE [LARGE SCALE GENOMIC DNA]</scope>
    <source>
        <strain evidence="1">SPO-2</strain>
    </source>
</reference>
<protein>
    <submittedName>
        <fullName evidence="1">Uncharacterized protein</fullName>
    </submittedName>
</protein>
<proteinExistence type="predicted"/>
<dbReference type="Proteomes" id="UP001165289">
    <property type="component" value="Unassembled WGS sequence"/>
</dbReference>
<accession>A0AAV7JSV8</accession>
<organism evidence="1 2">
    <name type="scientific">Oopsacas minuta</name>
    <dbReference type="NCBI Taxonomy" id="111878"/>
    <lineage>
        <taxon>Eukaryota</taxon>
        <taxon>Metazoa</taxon>
        <taxon>Porifera</taxon>
        <taxon>Hexactinellida</taxon>
        <taxon>Hexasterophora</taxon>
        <taxon>Lyssacinosida</taxon>
        <taxon>Leucopsacidae</taxon>
        <taxon>Oopsacas</taxon>
    </lineage>
</organism>
<gene>
    <name evidence="1" type="ORF">LOD99_4508</name>
</gene>
<comment type="caution">
    <text evidence="1">The sequence shown here is derived from an EMBL/GenBank/DDBJ whole genome shotgun (WGS) entry which is preliminary data.</text>
</comment>
<dbReference type="Gene3D" id="3.40.50.720">
    <property type="entry name" value="NAD(P)-binding Rossmann-like Domain"/>
    <property type="match status" value="1"/>
</dbReference>
<dbReference type="AlphaFoldDB" id="A0AAV7JSV8"/>